<comment type="caution">
    <text evidence="1">The sequence shown here is derived from an EMBL/GenBank/DDBJ whole genome shotgun (WGS) entry which is preliminary data.</text>
</comment>
<gene>
    <name evidence="1" type="ORF">BaRGS_00009437</name>
</gene>
<sequence length="159" mass="17186">SVAATPKVLRFARHLGNGFTVWVQGKIMLGTNAGNDTKIAPVRVLLEFLFGFGRRDVCCYLLDSAQTTGLSNLAKRQNGHTTPSAICGIHKLDGGLCLVSLDMPLFPGILDCFRGHARKMKSVHLDLLSGYELLSCRTCHEQGHPFAGHPGASLTTAPW</sequence>
<keyword evidence="2" id="KW-1185">Reference proteome</keyword>
<name>A0ABD0LJF4_9CAEN</name>
<accession>A0ABD0LJF4</accession>
<evidence type="ECO:0000313" key="2">
    <source>
        <dbReference type="Proteomes" id="UP001519460"/>
    </source>
</evidence>
<dbReference type="EMBL" id="JACVVK020000044">
    <property type="protein sequence ID" value="KAK7499462.1"/>
    <property type="molecule type" value="Genomic_DNA"/>
</dbReference>
<dbReference type="AlphaFoldDB" id="A0ABD0LJF4"/>
<evidence type="ECO:0000313" key="1">
    <source>
        <dbReference type="EMBL" id="KAK7499462.1"/>
    </source>
</evidence>
<organism evidence="1 2">
    <name type="scientific">Batillaria attramentaria</name>
    <dbReference type="NCBI Taxonomy" id="370345"/>
    <lineage>
        <taxon>Eukaryota</taxon>
        <taxon>Metazoa</taxon>
        <taxon>Spiralia</taxon>
        <taxon>Lophotrochozoa</taxon>
        <taxon>Mollusca</taxon>
        <taxon>Gastropoda</taxon>
        <taxon>Caenogastropoda</taxon>
        <taxon>Sorbeoconcha</taxon>
        <taxon>Cerithioidea</taxon>
        <taxon>Batillariidae</taxon>
        <taxon>Batillaria</taxon>
    </lineage>
</organism>
<proteinExistence type="predicted"/>
<protein>
    <submittedName>
        <fullName evidence="1">Uncharacterized protein</fullName>
    </submittedName>
</protein>
<feature type="non-terminal residue" evidence="1">
    <location>
        <position position="1"/>
    </location>
</feature>
<reference evidence="1 2" key="1">
    <citation type="journal article" date="2023" name="Sci. Data">
        <title>Genome assembly of the Korean intertidal mud-creeper Batillaria attramentaria.</title>
        <authorList>
            <person name="Patra A.K."/>
            <person name="Ho P.T."/>
            <person name="Jun S."/>
            <person name="Lee S.J."/>
            <person name="Kim Y."/>
            <person name="Won Y.J."/>
        </authorList>
    </citation>
    <scope>NUCLEOTIDE SEQUENCE [LARGE SCALE GENOMIC DNA]</scope>
    <source>
        <strain evidence="1">Wonlab-2016</strain>
    </source>
</reference>
<dbReference type="Proteomes" id="UP001519460">
    <property type="component" value="Unassembled WGS sequence"/>
</dbReference>